<name>A0ACB8SIG8_9AGAM</name>
<dbReference type="EMBL" id="MU277266">
    <property type="protein sequence ID" value="KAI0056329.1"/>
    <property type="molecule type" value="Genomic_DNA"/>
</dbReference>
<comment type="caution">
    <text evidence="1">The sequence shown here is derived from an EMBL/GenBank/DDBJ whole genome shotgun (WGS) entry which is preliminary data.</text>
</comment>
<reference evidence="1" key="1">
    <citation type="submission" date="2021-03" db="EMBL/GenBank/DDBJ databases">
        <authorList>
            <consortium name="DOE Joint Genome Institute"/>
            <person name="Ahrendt S."/>
            <person name="Looney B.P."/>
            <person name="Miyauchi S."/>
            <person name="Morin E."/>
            <person name="Drula E."/>
            <person name="Courty P.E."/>
            <person name="Chicoki N."/>
            <person name="Fauchery L."/>
            <person name="Kohler A."/>
            <person name="Kuo A."/>
            <person name="Labutti K."/>
            <person name="Pangilinan J."/>
            <person name="Lipzen A."/>
            <person name="Riley R."/>
            <person name="Andreopoulos W."/>
            <person name="He G."/>
            <person name="Johnson J."/>
            <person name="Barry K.W."/>
            <person name="Grigoriev I.V."/>
            <person name="Nagy L."/>
            <person name="Hibbett D."/>
            <person name="Henrissat B."/>
            <person name="Matheny P.B."/>
            <person name="Labbe J."/>
            <person name="Martin F."/>
        </authorList>
    </citation>
    <scope>NUCLEOTIDE SEQUENCE</scope>
    <source>
        <strain evidence="1">HHB10654</strain>
    </source>
</reference>
<keyword evidence="2" id="KW-1185">Reference proteome</keyword>
<organism evidence="1 2">
    <name type="scientific">Artomyces pyxidatus</name>
    <dbReference type="NCBI Taxonomy" id="48021"/>
    <lineage>
        <taxon>Eukaryota</taxon>
        <taxon>Fungi</taxon>
        <taxon>Dikarya</taxon>
        <taxon>Basidiomycota</taxon>
        <taxon>Agaricomycotina</taxon>
        <taxon>Agaricomycetes</taxon>
        <taxon>Russulales</taxon>
        <taxon>Auriscalpiaceae</taxon>
        <taxon>Artomyces</taxon>
    </lineage>
</organism>
<reference evidence="1" key="2">
    <citation type="journal article" date="2022" name="New Phytol.">
        <title>Evolutionary transition to the ectomycorrhizal habit in the genomes of a hyperdiverse lineage of mushroom-forming fungi.</title>
        <authorList>
            <person name="Looney B."/>
            <person name="Miyauchi S."/>
            <person name="Morin E."/>
            <person name="Drula E."/>
            <person name="Courty P.E."/>
            <person name="Kohler A."/>
            <person name="Kuo A."/>
            <person name="LaButti K."/>
            <person name="Pangilinan J."/>
            <person name="Lipzen A."/>
            <person name="Riley R."/>
            <person name="Andreopoulos W."/>
            <person name="He G."/>
            <person name="Johnson J."/>
            <person name="Nolan M."/>
            <person name="Tritt A."/>
            <person name="Barry K.W."/>
            <person name="Grigoriev I.V."/>
            <person name="Nagy L.G."/>
            <person name="Hibbett D."/>
            <person name="Henrissat B."/>
            <person name="Matheny P.B."/>
            <person name="Labbe J."/>
            <person name="Martin F.M."/>
        </authorList>
    </citation>
    <scope>NUCLEOTIDE SEQUENCE</scope>
    <source>
        <strain evidence="1">HHB10654</strain>
    </source>
</reference>
<accession>A0ACB8SIG8</accession>
<sequence length="217" mass="24718">MPFSTQKENFLIGHMPALPHPLAPISRLPPEVLAIIFESCTWAENLFSLRDHEGFPPEQIGWMKVSHVCRRWRQISLGHAALWSDINNQFMSQPLLDMMVQRSARHPASLSLNMSKLDTPHFLSLLNTQNMLWLQKINIYLPMISPSAQQQCFSQFILDFTKESNIAPVLESLTLQHEPRDPIPIRDHSQPPPSNSHEAHPPLSFVSLSTGDFECPV</sequence>
<evidence type="ECO:0000313" key="1">
    <source>
        <dbReference type="EMBL" id="KAI0056329.1"/>
    </source>
</evidence>
<gene>
    <name evidence="1" type="ORF">BV25DRAFT_1627708</name>
</gene>
<dbReference type="Proteomes" id="UP000814140">
    <property type="component" value="Unassembled WGS sequence"/>
</dbReference>
<protein>
    <submittedName>
        <fullName evidence="1">Uncharacterized protein</fullName>
    </submittedName>
</protein>
<proteinExistence type="predicted"/>
<evidence type="ECO:0000313" key="2">
    <source>
        <dbReference type="Proteomes" id="UP000814140"/>
    </source>
</evidence>